<sequence length="222" mass="25332">MAKNEVNGFWSLLHANRWMKITFVTIASFVALVISGCIIYGFTHGYVYSGKYGEFAPQKKENNPTIITKKNEPNSIENKEKSDNPKIIYIKTKPELTKVDTSKSTSSQVNVTSYNQSGGITANKVTIEKIKKDRVLKMQDEVSLSVKLPYKDQAITVWSLMGDPESYKFAKQIHTFLITSKYSNVYQNIRTYMRTPPFYGAEIKWDENEKTNNIYVGIAPEN</sequence>
<keyword evidence="1" id="KW-0812">Transmembrane</keyword>
<name>A0ABP9A9J1_9FLAO</name>
<keyword evidence="1" id="KW-1133">Transmembrane helix</keyword>
<gene>
    <name evidence="2" type="ORF">GCM10023230_29720</name>
</gene>
<reference evidence="3" key="1">
    <citation type="journal article" date="2019" name="Int. J. Syst. Evol. Microbiol.">
        <title>The Global Catalogue of Microorganisms (GCM) 10K type strain sequencing project: providing services to taxonomists for standard genome sequencing and annotation.</title>
        <authorList>
            <consortium name="The Broad Institute Genomics Platform"/>
            <consortium name="The Broad Institute Genome Sequencing Center for Infectious Disease"/>
            <person name="Wu L."/>
            <person name="Ma J."/>
        </authorList>
    </citation>
    <scope>NUCLEOTIDE SEQUENCE [LARGE SCALE GENOMIC DNA]</scope>
    <source>
        <strain evidence="3">JCM 18198</strain>
    </source>
</reference>
<evidence type="ECO:0008006" key="4">
    <source>
        <dbReference type="Google" id="ProtNLM"/>
    </source>
</evidence>
<comment type="caution">
    <text evidence="2">The sequence shown here is derived from an EMBL/GenBank/DDBJ whole genome shotgun (WGS) entry which is preliminary data.</text>
</comment>
<proteinExistence type="predicted"/>
<dbReference type="RefSeq" id="WP_264543076.1">
    <property type="nucleotide sequence ID" value="NZ_BAABIP010000022.1"/>
</dbReference>
<dbReference type="Proteomes" id="UP001500141">
    <property type="component" value="Unassembled WGS sequence"/>
</dbReference>
<evidence type="ECO:0000313" key="3">
    <source>
        <dbReference type="Proteomes" id="UP001500141"/>
    </source>
</evidence>
<keyword evidence="1" id="KW-0472">Membrane</keyword>
<evidence type="ECO:0000313" key="2">
    <source>
        <dbReference type="EMBL" id="GAA4776650.1"/>
    </source>
</evidence>
<protein>
    <recommendedName>
        <fullName evidence="4">Quinol oxidase</fullName>
    </recommendedName>
</protein>
<keyword evidence="3" id="KW-1185">Reference proteome</keyword>
<organism evidence="2 3">
    <name type="scientific">Flavobacterium hankyongi</name>
    <dbReference type="NCBI Taxonomy" id="1176532"/>
    <lineage>
        <taxon>Bacteria</taxon>
        <taxon>Pseudomonadati</taxon>
        <taxon>Bacteroidota</taxon>
        <taxon>Flavobacteriia</taxon>
        <taxon>Flavobacteriales</taxon>
        <taxon>Flavobacteriaceae</taxon>
        <taxon>Flavobacterium</taxon>
    </lineage>
</organism>
<feature type="transmembrane region" description="Helical" evidence="1">
    <location>
        <begin position="21"/>
        <end position="42"/>
    </location>
</feature>
<evidence type="ECO:0000256" key="1">
    <source>
        <dbReference type="SAM" id="Phobius"/>
    </source>
</evidence>
<dbReference type="EMBL" id="BAABIP010000022">
    <property type="protein sequence ID" value="GAA4776650.1"/>
    <property type="molecule type" value="Genomic_DNA"/>
</dbReference>
<accession>A0ABP9A9J1</accession>